<sequence>MIAIIISLRFLACSGNAIRGHDAFDGNLQLLLHERGNWMYRTSTLTTVVKDMLLRMTISIDKLLGHCFDGAANMSDPWNGVQKHLTEEFPKSSFVHCSNHTLDLALQETARKQEVMCDTLMIVKDISNLIL</sequence>
<reference evidence="2 3" key="1">
    <citation type="submission" date="2023-02" db="EMBL/GenBank/DDBJ databases">
        <title>LHISI_Scaffold_Assembly.</title>
        <authorList>
            <person name="Stuart O.P."/>
            <person name="Cleave R."/>
            <person name="Magrath M.J.L."/>
            <person name="Mikheyev A.S."/>
        </authorList>
    </citation>
    <scope>NUCLEOTIDE SEQUENCE [LARGE SCALE GENOMIC DNA]</scope>
    <source>
        <strain evidence="2">Daus_M_001</strain>
        <tissue evidence="2">Leg muscle</tissue>
    </source>
</reference>
<dbReference type="PANTHER" id="PTHR45749">
    <property type="match status" value="1"/>
</dbReference>
<evidence type="ECO:0000313" key="2">
    <source>
        <dbReference type="EMBL" id="KAJ8892112.1"/>
    </source>
</evidence>
<evidence type="ECO:0000256" key="1">
    <source>
        <dbReference type="SAM" id="SignalP"/>
    </source>
</evidence>
<dbReference type="EMBL" id="JARBHB010000002">
    <property type="protein sequence ID" value="KAJ8892112.1"/>
    <property type="molecule type" value="Genomic_DNA"/>
</dbReference>
<name>A0ABQ9I645_9NEOP</name>
<protein>
    <recommendedName>
        <fullName evidence="4">DUF4371 domain-containing protein</fullName>
    </recommendedName>
</protein>
<organism evidence="2 3">
    <name type="scientific">Dryococelus australis</name>
    <dbReference type="NCBI Taxonomy" id="614101"/>
    <lineage>
        <taxon>Eukaryota</taxon>
        <taxon>Metazoa</taxon>
        <taxon>Ecdysozoa</taxon>
        <taxon>Arthropoda</taxon>
        <taxon>Hexapoda</taxon>
        <taxon>Insecta</taxon>
        <taxon>Pterygota</taxon>
        <taxon>Neoptera</taxon>
        <taxon>Polyneoptera</taxon>
        <taxon>Phasmatodea</taxon>
        <taxon>Verophasmatodea</taxon>
        <taxon>Anareolatae</taxon>
        <taxon>Phasmatidae</taxon>
        <taxon>Eurycanthinae</taxon>
        <taxon>Dryococelus</taxon>
    </lineage>
</organism>
<evidence type="ECO:0008006" key="4">
    <source>
        <dbReference type="Google" id="ProtNLM"/>
    </source>
</evidence>
<proteinExistence type="predicted"/>
<keyword evidence="3" id="KW-1185">Reference proteome</keyword>
<keyword evidence="1" id="KW-0732">Signal</keyword>
<dbReference type="Proteomes" id="UP001159363">
    <property type="component" value="Chromosome 2"/>
</dbReference>
<comment type="caution">
    <text evidence="2">The sequence shown here is derived from an EMBL/GenBank/DDBJ whole genome shotgun (WGS) entry which is preliminary data.</text>
</comment>
<feature type="chain" id="PRO_5045677090" description="DUF4371 domain-containing protein" evidence="1">
    <location>
        <begin position="18"/>
        <end position="131"/>
    </location>
</feature>
<dbReference type="PANTHER" id="PTHR45749:SF21">
    <property type="entry name" value="DUF4371 DOMAIN-CONTAINING PROTEIN"/>
    <property type="match status" value="1"/>
</dbReference>
<evidence type="ECO:0000313" key="3">
    <source>
        <dbReference type="Proteomes" id="UP001159363"/>
    </source>
</evidence>
<accession>A0ABQ9I645</accession>
<gene>
    <name evidence="2" type="ORF">PR048_004692</name>
</gene>
<feature type="signal peptide" evidence="1">
    <location>
        <begin position="1"/>
        <end position="17"/>
    </location>
</feature>